<dbReference type="EMBL" id="LJJR01000050">
    <property type="protein sequence ID" value="KPD25516.1"/>
    <property type="molecule type" value="Genomic_DNA"/>
</dbReference>
<organism evidence="1 2">
    <name type="scientific">Thermus scotoductus</name>
    <dbReference type="NCBI Taxonomy" id="37636"/>
    <lineage>
        <taxon>Bacteria</taxon>
        <taxon>Thermotogati</taxon>
        <taxon>Deinococcota</taxon>
        <taxon>Deinococci</taxon>
        <taxon>Thermales</taxon>
        <taxon>Thermaceae</taxon>
        <taxon>Thermus</taxon>
    </lineage>
</organism>
<proteinExistence type="predicted"/>
<protein>
    <submittedName>
        <fullName evidence="1">Uncharacterized protein</fullName>
    </submittedName>
</protein>
<dbReference type="AlphaFoldDB" id="A0A0N0ZQ34"/>
<comment type="caution">
    <text evidence="1">The sequence shown here is derived from an EMBL/GenBank/DDBJ whole genome shotgun (WGS) entry which is preliminary data.</text>
</comment>
<sequence>MASQALNPCLCPRLPFRRLSRVGDLYLEPTEEVLQGNLLPGPEEDLPASDHKLHLIPRLYF</sequence>
<reference evidence="1 2" key="1">
    <citation type="submission" date="2015-09" db="EMBL/GenBank/DDBJ databases">
        <title>Draft genome sequence of Thermus scotoductus strain K1 isolated from a geothermal spring in Nagorno-Karabakh, Armenia.</title>
        <authorList>
            <person name="Saghatelyan A."/>
            <person name="Poghosyan L."/>
            <person name="Panosyan H."/>
            <person name="Birkeland N.-K."/>
        </authorList>
    </citation>
    <scope>NUCLEOTIDE SEQUENCE [LARGE SCALE GENOMIC DNA]</scope>
    <source>
        <strain evidence="1 2">K1</strain>
    </source>
</reference>
<name>A0A0N0ZQ34_THESC</name>
<evidence type="ECO:0000313" key="2">
    <source>
        <dbReference type="Proteomes" id="UP000053099"/>
    </source>
</evidence>
<gene>
    <name evidence="1" type="ORF">AN926_12420</name>
</gene>
<evidence type="ECO:0000313" key="1">
    <source>
        <dbReference type="EMBL" id="KPD25516.1"/>
    </source>
</evidence>
<dbReference type="Proteomes" id="UP000053099">
    <property type="component" value="Unassembled WGS sequence"/>
</dbReference>
<accession>A0A0N0ZQ34</accession>